<proteinExistence type="predicted"/>
<sequence>MPDDDFLSRLLSGGGVCLSLVASHDAEEYGLSNLKTLATPWRSGEEEDDGRATEMHGALNGGFVDLPWTKRDGLGLP</sequence>
<evidence type="ECO:0000313" key="2">
    <source>
        <dbReference type="Proteomes" id="UP000314294"/>
    </source>
</evidence>
<name>A0A4Z2IP38_9TELE</name>
<comment type="caution">
    <text evidence="1">The sequence shown here is derived from an EMBL/GenBank/DDBJ whole genome shotgun (WGS) entry which is preliminary data.</text>
</comment>
<dbReference type="EMBL" id="SRLO01000066">
    <property type="protein sequence ID" value="TNN79224.1"/>
    <property type="molecule type" value="Genomic_DNA"/>
</dbReference>
<accession>A0A4Z2IP38</accession>
<organism evidence="1 2">
    <name type="scientific">Liparis tanakae</name>
    <name type="common">Tanaka's snailfish</name>
    <dbReference type="NCBI Taxonomy" id="230148"/>
    <lineage>
        <taxon>Eukaryota</taxon>
        <taxon>Metazoa</taxon>
        <taxon>Chordata</taxon>
        <taxon>Craniata</taxon>
        <taxon>Vertebrata</taxon>
        <taxon>Euteleostomi</taxon>
        <taxon>Actinopterygii</taxon>
        <taxon>Neopterygii</taxon>
        <taxon>Teleostei</taxon>
        <taxon>Neoteleostei</taxon>
        <taxon>Acanthomorphata</taxon>
        <taxon>Eupercaria</taxon>
        <taxon>Perciformes</taxon>
        <taxon>Cottioidei</taxon>
        <taxon>Cottales</taxon>
        <taxon>Liparidae</taxon>
        <taxon>Liparis</taxon>
    </lineage>
</organism>
<protein>
    <submittedName>
        <fullName evidence="1">Uncharacterized protein</fullName>
    </submittedName>
</protein>
<keyword evidence="2" id="KW-1185">Reference proteome</keyword>
<dbReference type="Proteomes" id="UP000314294">
    <property type="component" value="Unassembled WGS sequence"/>
</dbReference>
<evidence type="ECO:0000313" key="1">
    <source>
        <dbReference type="EMBL" id="TNN79224.1"/>
    </source>
</evidence>
<dbReference type="AlphaFoldDB" id="A0A4Z2IP38"/>
<reference evidence="1 2" key="1">
    <citation type="submission" date="2019-03" db="EMBL/GenBank/DDBJ databases">
        <title>First draft genome of Liparis tanakae, snailfish: a comprehensive survey of snailfish specific genes.</title>
        <authorList>
            <person name="Kim W."/>
            <person name="Song I."/>
            <person name="Jeong J.-H."/>
            <person name="Kim D."/>
            <person name="Kim S."/>
            <person name="Ryu S."/>
            <person name="Song J.Y."/>
            <person name="Lee S.K."/>
        </authorList>
    </citation>
    <scope>NUCLEOTIDE SEQUENCE [LARGE SCALE GENOMIC DNA]</scope>
    <source>
        <tissue evidence="1">Muscle</tissue>
    </source>
</reference>
<gene>
    <name evidence="1" type="ORF">EYF80_010468</name>
</gene>